<feature type="signal peptide" evidence="1">
    <location>
        <begin position="1"/>
        <end position="20"/>
    </location>
</feature>
<accession>A0A919BGT8</accession>
<dbReference type="InterPro" id="IPR018392">
    <property type="entry name" value="LysM"/>
</dbReference>
<dbReference type="InterPro" id="IPR052196">
    <property type="entry name" value="Bact_Kbp"/>
</dbReference>
<keyword evidence="4" id="KW-1185">Reference proteome</keyword>
<evidence type="ECO:0000313" key="3">
    <source>
        <dbReference type="EMBL" id="GHF90301.1"/>
    </source>
</evidence>
<feature type="domain" description="LysM" evidence="2">
    <location>
        <begin position="31"/>
        <end position="79"/>
    </location>
</feature>
<dbReference type="SMART" id="SM00257">
    <property type="entry name" value="LysM"/>
    <property type="match status" value="1"/>
</dbReference>
<feature type="chain" id="PRO_5037919793" evidence="1">
    <location>
        <begin position="21"/>
        <end position="362"/>
    </location>
</feature>
<proteinExistence type="predicted"/>
<comment type="caution">
    <text evidence="3">The sequence shown here is derived from an EMBL/GenBank/DDBJ whole genome shotgun (WGS) entry which is preliminary data.</text>
</comment>
<dbReference type="Proteomes" id="UP000623842">
    <property type="component" value="Unassembled WGS sequence"/>
</dbReference>
<evidence type="ECO:0000313" key="4">
    <source>
        <dbReference type="Proteomes" id="UP000623842"/>
    </source>
</evidence>
<dbReference type="PANTHER" id="PTHR34700:SF4">
    <property type="entry name" value="PHAGE-LIKE ELEMENT PBSX PROTEIN XKDP"/>
    <property type="match status" value="1"/>
</dbReference>
<reference evidence="3" key="2">
    <citation type="submission" date="2020-09" db="EMBL/GenBank/DDBJ databases">
        <authorList>
            <person name="Sun Q."/>
            <person name="Kim S."/>
        </authorList>
    </citation>
    <scope>NUCLEOTIDE SEQUENCE</scope>
    <source>
        <strain evidence="3">KCTC 42731</strain>
    </source>
</reference>
<dbReference type="Pfam" id="PF01476">
    <property type="entry name" value="LysM"/>
    <property type="match status" value="1"/>
</dbReference>
<sequence length="362" mass="40292">MFKWIILALVLAVTSKNLHADELRLVENAPTSYVVVKGDTLWDISAKFLKDPWLWPKLWRINPEVENPHLIYPGDQLKLVYDASGQPMLVKGKPNFKLSPHIRTTLKDKMPIETISLETLAPFLNYDAVLSSLEVEASPYVLGGDKGHKNSMEGGKIYVTGDLEVGRSYAVYQKQEEIISPDSEEVLGYHARLVATGKAIHQGDMAQQQPSTIYVDNAIREIKAGYIVKKLDSEQMLPAFFTMQAANDNIAGQIIKSTNDVREFGKFEVVFIDKGHSAGVKQGDIFSISRKSPGVVETADGPVYTADASRWHRMATVTESDYDMPSEPIGKLMVFNVFEQVSMALVLKTHQPLRVLDTVASP</sequence>
<evidence type="ECO:0000259" key="2">
    <source>
        <dbReference type="PROSITE" id="PS51782"/>
    </source>
</evidence>
<dbReference type="Gene3D" id="3.10.350.10">
    <property type="entry name" value="LysM domain"/>
    <property type="match status" value="1"/>
</dbReference>
<protein>
    <submittedName>
        <fullName evidence="3">Peptidoglycan-binding protein LysM</fullName>
    </submittedName>
</protein>
<keyword evidence="1" id="KW-0732">Signal</keyword>
<name>A0A919BGT8_9GAMM</name>
<dbReference type="PANTHER" id="PTHR34700">
    <property type="entry name" value="POTASSIUM BINDING PROTEIN KBP"/>
    <property type="match status" value="1"/>
</dbReference>
<organism evidence="3 4">
    <name type="scientific">Thalassotalea marina</name>
    <dbReference type="NCBI Taxonomy" id="1673741"/>
    <lineage>
        <taxon>Bacteria</taxon>
        <taxon>Pseudomonadati</taxon>
        <taxon>Pseudomonadota</taxon>
        <taxon>Gammaproteobacteria</taxon>
        <taxon>Alteromonadales</taxon>
        <taxon>Colwelliaceae</taxon>
        <taxon>Thalassotalea</taxon>
    </lineage>
</organism>
<reference evidence="3" key="1">
    <citation type="journal article" date="2014" name="Int. J. Syst. Evol. Microbiol.">
        <title>Complete genome sequence of Corynebacterium casei LMG S-19264T (=DSM 44701T), isolated from a smear-ripened cheese.</title>
        <authorList>
            <consortium name="US DOE Joint Genome Institute (JGI-PGF)"/>
            <person name="Walter F."/>
            <person name="Albersmeier A."/>
            <person name="Kalinowski J."/>
            <person name="Ruckert C."/>
        </authorList>
    </citation>
    <scope>NUCLEOTIDE SEQUENCE</scope>
    <source>
        <strain evidence="3">KCTC 42731</strain>
    </source>
</reference>
<dbReference type="EMBL" id="BNCK01000003">
    <property type="protein sequence ID" value="GHF90301.1"/>
    <property type="molecule type" value="Genomic_DNA"/>
</dbReference>
<dbReference type="SUPFAM" id="SSF54106">
    <property type="entry name" value="LysM domain"/>
    <property type="match status" value="1"/>
</dbReference>
<gene>
    <name evidence="3" type="ORF">GCM10017161_17980</name>
</gene>
<dbReference type="RefSeq" id="WP_189769416.1">
    <property type="nucleotide sequence ID" value="NZ_BNCK01000003.1"/>
</dbReference>
<evidence type="ECO:0000256" key="1">
    <source>
        <dbReference type="SAM" id="SignalP"/>
    </source>
</evidence>
<dbReference type="InterPro" id="IPR036779">
    <property type="entry name" value="LysM_dom_sf"/>
</dbReference>
<dbReference type="CDD" id="cd00118">
    <property type="entry name" value="LysM"/>
    <property type="match status" value="1"/>
</dbReference>
<dbReference type="AlphaFoldDB" id="A0A919BGT8"/>
<dbReference type="PROSITE" id="PS51782">
    <property type="entry name" value="LYSM"/>
    <property type="match status" value="1"/>
</dbReference>